<dbReference type="AlphaFoldDB" id="A0A5P3AX87"/>
<organism evidence="1 2">
    <name type="scientific">Phocaeicola vulgatus</name>
    <name type="common">Bacteroides vulgatus</name>
    <dbReference type="NCBI Taxonomy" id="821"/>
    <lineage>
        <taxon>Bacteria</taxon>
        <taxon>Pseudomonadati</taxon>
        <taxon>Bacteroidota</taxon>
        <taxon>Bacteroidia</taxon>
        <taxon>Bacteroidales</taxon>
        <taxon>Bacteroidaceae</taxon>
        <taxon>Phocaeicola</taxon>
    </lineage>
</organism>
<sequence length="51" mass="6017">MEMNDIMTCIDRLPQGCSDKRYAGILKELPDECQSRIRKTFTPNHYNRNNV</sequence>
<gene>
    <name evidence="1" type="ORF">VIC01_03885</name>
</gene>
<dbReference type="EMBL" id="CP043529">
    <property type="protein sequence ID" value="QEW38261.1"/>
    <property type="molecule type" value="Genomic_DNA"/>
</dbReference>
<protein>
    <submittedName>
        <fullName evidence="1">Uncharacterized protein</fullName>
    </submittedName>
</protein>
<evidence type="ECO:0000313" key="1">
    <source>
        <dbReference type="EMBL" id="QEW38261.1"/>
    </source>
</evidence>
<proteinExistence type="predicted"/>
<evidence type="ECO:0000313" key="2">
    <source>
        <dbReference type="Proteomes" id="UP000326091"/>
    </source>
</evidence>
<accession>A0A5P3AX87</accession>
<reference evidence="1 2" key="1">
    <citation type="submission" date="2019-09" db="EMBL/GenBank/DDBJ databases">
        <title>Commensal-derived Metabolites Govern Vibrio cholerae Pathogenesis in Host.</title>
        <authorList>
            <person name="Yoon S.S."/>
            <person name="Yoon M.Y."/>
        </authorList>
    </citation>
    <scope>NUCLEOTIDE SEQUENCE [LARGE SCALE GENOMIC DNA]</scope>
    <source>
        <strain evidence="1 2">VIC01</strain>
    </source>
</reference>
<dbReference type="Proteomes" id="UP000326091">
    <property type="component" value="Chromosome"/>
</dbReference>
<name>A0A5P3AX87_PHOVU</name>